<dbReference type="AlphaFoldDB" id="A0A7M5XI40"/>
<accession>A0A7M5XI40</accession>
<name>A0A7M5XI40_9CNID</name>
<protein>
    <submittedName>
        <fullName evidence="1">Uncharacterized protein</fullName>
    </submittedName>
</protein>
<evidence type="ECO:0000313" key="1">
    <source>
        <dbReference type="EnsemblMetazoa" id="CLYHEMP023393.1"/>
    </source>
</evidence>
<dbReference type="EnsemblMetazoa" id="CLYHEMT023393.1">
    <property type="protein sequence ID" value="CLYHEMP023393.1"/>
    <property type="gene ID" value="CLYHEMG023393"/>
</dbReference>
<evidence type="ECO:0000313" key="2">
    <source>
        <dbReference type="Proteomes" id="UP000594262"/>
    </source>
</evidence>
<dbReference type="Proteomes" id="UP000594262">
    <property type="component" value="Unplaced"/>
</dbReference>
<organism evidence="1 2">
    <name type="scientific">Clytia hemisphaerica</name>
    <dbReference type="NCBI Taxonomy" id="252671"/>
    <lineage>
        <taxon>Eukaryota</taxon>
        <taxon>Metazoa</taxon>
        <taxon>Cnidaria</taxon>
        <taxon>Hydrozoa</taxon>
        <taxon>Hydroidolina</taxon>
        <taxon>Leptothecata</taxon>
        <taxon>Obeliida</taxon>
        <taxon>Clytiidae</taxon>
        <taxon>Clytia</taxon>
    </lineage>
</organism>
<reference evidence="1" key="1">
    <citation type="submission" date="2021-01" db="UniProtKB">
        <authorList>
            <consortium name="EnsemblMetazoa"/>
        </authorList>
    </citation>
    <scope>IDENTIFICATION</scope>
</reference>
<keyword evidence="2" id="KW-1185">Reference proteome</keyword>
<sequence>MAQCNFLPSEFTRDQNIQPFALWDQFDSDSVEQGFEESGQYYLIYQDDYKQRCFLQFVYFDRDLMTLKSNLIKMKFPNIQDRNFSRTFSFDKHGAQVVHAIIKYSKDSEGHQQLKCIDLYYFCFHDLLETKNDHDIFIEEDRKPDLSLEYPDTESYEEVKFDYESRDRGMTTLLVHSFNRFPDSIDHEDTPKRQKICSECRVDLVQSSKGKIWHSKKISLDLSRSNTNLFLTRDKIYAYGDVEDMVFKAYEFDLNGDYVTSYSATAPDHDSHILKQYRNTMHYITQTEVIHQNESRPFQCYRVLKFKNGKVEVLAEWNDNTNGDGLPRDFSDDDDSDCVFFRFVGILTRLGHLLAQYRIDRGNGLCEFQFINLKTKDTLIKFQISENPYLFEGKLNLSSNGREFSSMYHYDQKLFKVWKIDFKTGEILLKKFARLAVLTSFSEVYLIQQNLPKSLFDYLGIEK</sequence>
<proteinExistence type="predicted"/>